<feature type="region of interest" description="Disordered" evidence="1">
    <location>
        <begin position="1"/>
        <end position="37"/>
    </location>
</feature>
<feature type="compositionally biased region" description="Basic residues" evidence="1">
    <location>
        <begin position="1"/>
        <end position="16"/>
    </location>
</feature>
<dbReference type="HOGENOM" id="CLU_3029373_0_0_0"/>
<dbReference type="AlphaFoldDB" id="Q7UGM8"/>
<gene>
    <name evidence="2" type="ordered locus">RB5123</name>
</gene>
<dbReference type="Proteomes" id="UP000001025">
    <property type="component" value="Chromosome"/>
</dbReference>
<dbReference type="InParanoid" id="Q7UGM8"/>
<evidence type="ECO:0000256" key="1">
    <source>
        <dbReference type="SAM" id="MobiDB-lite"/>
    </source>
</evidence>
<evidence type="ECO:0000313" key="2">
    <source>
        <dbReference type="EMBL" id="CAD78301.1"/>
    </source>
</evidence>
<dbReference type="EnsemblBacteria" id="CAD78301">
    <property type="protein sequence ID" value="CAD78301"/>
    <property type="gene ID" value="RB5123"/>
</dbReference>
<dbReference type="KEGG" id="rba:RB5123"/>
<dbReference type="EMBL" id="BX294141">
    <property type="protein sequence ID" value="CAD78301.1"/>
    <property type="molecule type" value="Genomic_DNA"/>
</dbReference>
<keyword evidence="3" id="KW-1185">Reference proteome</keyword>
<organism evidence="2 3">
    <name type="scientific">Rhodopirellula baltica (strain DSM 10527 / NCIMB 13988 / SH1)</name>
    <dbReference type="NCBI Taxonomy" id="243090"/>
    <lineage>
        <taxon>Bacteria</taxon>
        <taxon>Pseudomonadati</taxon>
        <taxon>Planctomycetota</taxon>
        <taxon>Planctomycetia</taxon>
        <taxon>Pirellulales</taxon>
        <taxon>Pirellulaceae</taxon>
        <taxon>Rhodopirellula</taxon>
    </lineage>
</organism>
<proteinExistence type="predicted"/>
<protein>
    <submittedName>
        <fullName evidence="2">Uncharacterized protein</fullName>
    </submittedName>
</protein>
<name>Q7UGM8_RHOBA</name>
<accession>Q7UGM8</accession>
<evidence type="ECO:0000313" key="3">
    <source>
        <dbReference type="Proteomes" id="UP000001025"/>
    </source>
</evidence>
<sequence length="55" mass="6535">MHGHASKAIGRKHGFHSIRAAGSGRMKRLPRRQRIGEHFRVKQPNRLCWLHEFRH</sequence>
<reference evidence="2 3" key="1">
    <citation type="journal article" date="2003" name="Proc. Natl. Acad. Sci. U.S.A.">
        <title>Complete genome sequence of the marine planctomycete Pirellula sp. strain 1.</title>
        <authorList>
            <person name="Gloeckner F.O."/>
            <person name="Kube M."/>
            <person name="Bauer M."/>
            <person name="Teeling H."/>
            <person name="Lombardot T."/>
            <person name="Ludwig W."/>
            <person name="Gade D."/>
            <person name="Beck A."/>
            <person name="Borzym K."/>
            <person name="Heitmann K."/>
            <person name="Rabus R."/>
            <person name="Schlesner H."/>
            <person name="Amann R."/>
            <person name="Reinhardt R."/>
        </authorList>
    </citation>
    <scope>NUCLEOTIDE SEQUENCE [LARGE SCALE GENOMIC DNA]</scope>
    <source>
        <strain evidence="3">DSM 10527 / NCIMB 13988 / SH1</strain>
    </source>
</reference>